<keyword evidence="5" id="KW-0539">Nucleus</keyword>
<organism evidence="7">
    <name type="scientific">Zooxanthella nutricula</name>
    <dbReference type="NCBI Taxonomy" id="1333877"/>
    <lineage>
        <taxon>Eukaryota</taxon>
        <taxon>Sar</taxon>
        <taxon>Alveolata</taxon>
        <taxon>Dinophyceae</taxon>
        <taxon>Peridiniales</taxon>
        <taxon>Peridiniales incertae sedis</taxon>
        <taxon>Zooxanthella</taxon>
    </lineage>
</organism>
<dbReference type="Gene3D" id="1.25.40.180">
    <property type="match status" value="3"/>
</dbReference>
<dbReference type="EMBL" id="HBGW01013308">
    <property type="protein sequence ID" value="CAD9517244.1"/>
    <property type="molecule type" value="Transcribed_RNA"/>
</dbReference>
<feature type="domain" description="MI" evidence="6">
    <location>
        <begin position="298"/>
        <end position="422"/>
    </location>
</feature>
<dbReference type="InterPro" id="IPR003891">
    <property type="entry name" value="Initiation_fac_eIF4g_MI"/>
</dbReference>
<evidence type="ECO:0000256" key="5">
    <source>
        <dbReference type="ARBA" id="ARBA00023242"/>
    </source>
</evidence>
<dbReference type="AlphaFoldDB" id="A0A7S2IFD5"/>
<feature type="domain" description="MI" evidence="6">
    <location>
        <begin position="143"/>
        <end position="267"/>
    </location>
</feature>
<evidence type="ECO:0000256" key="4">
    <source>
        <dbReference type="ARBA" id="ARBA00022737"/>
    </source>
</evidence>
<evidence type="ECO:0000256" key="2">
    <source>
        <dbReference type="ARBA" id="ARBA00005497"/>
    </source>
</evidence>
<comment type="subcellular location">
    <subcellularLocation>
        <location evidence="1">Cytoplasm</location>
    </subcellularLocation>
</comment>
<evidence type="ECO:0000259" key="6">
    <source>
        <dbReference type="PROSITE" id="PS51366"/>
    </source>
</evidence>
<dbReference type="PROSITE" id="PS51366">
    <property type="entry name" value="MI"/>
    <property type="match status" value="3"/>
</dbReference>
<dbReference type="InterPro" id="IPR039778">
    <property type="entry name" value="PDCD4"/>
</dbReference>
<name>A0A7S2IFD5_9DINO</name>
<dbReference type="Pfam" id="PF02847">
    <property type="entry name" value="MA3"/>
    <property type="match status" value="2"/>
</dbReference>
<dbReference type="SUPFAM" id="SSF48371">
    <property type="entry name" value="ARM repeat"/>
    <property type="match status" value="3"/>
</dbReference>
<dbReference type="GO" id="GO:0045892">
    <property type="term" value="P:negative regulation of DNA-templated transcription"/>
    <property type="evidence" value="ECO:0007669"/>
    <property type="project" value="InterPro"/>
</dbReference>
<sequence length="474" mass="51986">MKEYFVACAVDDAVSRVRELLADCPGEADELGVVAIRAAIDRDEAAQAAVVNLFCGLHRCSALEPSALVRTFEKLFVTWEDIAIDAPKAPAAILSVLIGCVRGGVVSSALLTKLPENLMAAGGKSLDAEGEELIASTAAELREFKRQATHCLDEFFVTLNSDEVKSRLREIGMKPYLHELVKKAITTSFSQQDPAAAREAVLALFQQLTADGAVSKDDLQWGVTRLLGQLEDLELDCPRASEFATDFVASLIADELVSVPFLRRCRLLRIGGGPGLRVLDAAQRRTPEYYKKHLSTADFKKELHTMILEYFNSGDEAEFGRCVRELTPLTDERSAELIRKVMALAMERSGAECEQALKLLVTLCRQEELSADALERGFDDLYSRMPDLLLDVPDAREMAQSFVVEAKKAKVLRQSWSALKAAEPAGPGDAALYSNFEEPGARDDVEGITDREAFYAAQMDAATQAQTAKAKKHH</sequence>
<comment type="similarity">
    <text evidence="2">Belongs to the PDCD4 family.</text>
</comment>
<reference evidence="7" key="1">
    <citation type="submission" date="2021-01" db="EMBL/GenBank/DDBJ databases">
        <authorList>
            <person name="Corre E."/>
            <person name="Pelletier E."/>
            <person name="Niang G."/>
            <person name="Scheremetjew M."/>
            <person name="Finn R."/>
            <person name="Kale V."/>
            <person name="Holt S."/>
            <person name="Cochrane G."/>
            <person name="Meng A."/>
            <person name="Brown T."/>
            <person name="Cohen L."/>
        </authorList>
    </citation>
    <scope>NUCLEOTIDE SEQUENCE</scope>
    <source>
        <strain evidence="7">RCC3387</strain>
    </source>
</reference>
<dbReference type="GO" id="GO:0005737">
    <property type="term" value="C:cytoplasm"/>
    <property type="evidence" value="ECO:0007669"/>
    <property type="project" value="UniProtKB-SubCell"/>
</dbReference>
<protein>
    <recommendedName>
        <fullName evidence="6">MI domain-containing protein</fullName>
    </recommendedName>
</protein>
<keyword evidence="3" id="KW-0963">Cytoplasm</keyword>
<evidence type="ECO:0000313" key="7">
    <source>
        <dbReference type="EMBL" id="CAD9517244.1"/>
    </source>
</evidence>
<feature type="domain" description="MI" evidence="6">
    <location>
        <begin position="1"/>
        <end position="116"/>
    </location>
</feature>
<proteinExistence type="inferred from homology"/>
<evidence type="ECO:0000256" key="3">
    <source>
        <dbReference type="ARBA" id="ARBA00022490"/>
    </source>
</evidence>
<dbReference type="PANTHER" id="PTHR12626">
    <property type="entry name" value="PROGRAMMED CELL DEATH 4"/>
    <property type="match status" value="1"/>
</dbReference>
<gene>
    <name evidence="7" type="ORF">BRAN1462_LOCUS8470</name>
</gene>
<keyword evidence="4" id="KW-0677">Repeat</keyword>
<dbReference type="PANTHER" id="PTHR12626:SF0">
    <property type="entry name" value="PROGRAMMED CELL DEATH PROTEIN 4"/>
    <property type="match status" value="1"/>
</dbReference>
<evidence type="ECO:0000256" key="1">
    <source>
        <dbReference type="ARBA" id="ARBA00004496"/>
    </source>
</evidence>
<accession>A0A7S2IFD5</accession>
<dbReference type="SMART" id="SM00544">
    <property type="entry name" value="MA3"/>
    <property type="match status" value="2"/>
</dbReference>
<dbReference type="InterPro" id="IPR016024">
    <property type="entry name" value="ARM-type_fold"/>
</dbReference>